<comment type="subcellular location">
    <subcellularLocation>
        <location evidence="1">Cell membrane</location>
        <topology evidence="1">Multi-pass membrane protein</topology>
    </subcellularLocation>
</comment>
<comment type="caution">
    <text evidence="10">The sequence shown here is derived from an EMBL/GenBank/DDBJ whole genome shotgun (WGS) entry which is preliminary data.</text>
</comment>
<keyword evidence="11" id="KW-1185">Reference proteome</keyword>
<feature type="transmembrane region" description="Helical" evidence="7">
    <location>
        <begin position="150"/>
        <end position="174"/>
    </location>
</feature>
<feature type="transmembrane region" description="Helical" evidence="7">
    <location>
        <begin position="405"/>
        <end position="422"/>
    </location>
</feature>
<dbReference type="EMBL" id="WKKH01000060">
    <property type="protein sequence ID" value="MRX78587.1"/>
    <property type="molecule type" value="Genomic_DNA"/>
</dbReference>
<dbReference type="InterPro" id="IPR032692">
    <property type="entry name" value="YccS_N"/>
</dbReference>
<dbReference type="GO" id="GO:0005886">
    <property type="term" value="C:plasma membrane"/>
    <property type="evidence" value="ECO:0007669"/>
    <property type="project" value="UniProtKB-SubCell"/>
</dbReference>
<evidence type="ECO:0000256" key="2">
    <source>
        <dbReference type="ARBA" id="ARBA00022475"/>
    </source>
</evidence>
<protein>
    <recommendedName>
        <fullName evidence="12">Integral membrane protein YccS N-terminal domain-containing protein</fullName>
    </recommendedName>
</protein>
<gene>
    <name evidence="10" type="ORF">GJU39_21130</name>
</gene>
<dbReference type="InterPro" id="IPR049453">
    <property type="entry name" value="Memb_transporter_dom"/>
</dbReference>
<feature type="transmembrane region" description="Helical" evidence="7">
    <location>
        <begin position="104"/>
        <end position="120"/>
    </location>
</feature>
<evidence type="ECO:0000256" key="7">
    <source>
        <dbReference type="SAM" id="Phobius"/>
    </source>
</evidence>
<dbReference type="AlphaFoldDB" id="A0A7K0G454"/>
<dbReference type="Proteomes" id="UP000487757">
    <property type="component" value="Unassembled WGS sequence"/>
</dbReference>
<evidence type="ECO:0000313" key="10">
    <source>
        <dbReference type="EMBL" id="MRX78587.1"/>
    </source>
</evidence>
<feature type="transmembrane region" description="Helical" evidence="7">
    <location>
        <begin position="525"/>
        <end position="545"/>
    </location>
</feature>
<sequence>MSERNNENLFPKYYAKLKGFAIRIRYSEYLSDALRNTVAIIIPLVALAYFGQLLAGISISIGALFMSLCDIPGNRRDKLSGAIVAILSLALTSFVISLSFANSYLVAITVVVITFLFAMLSVFGNRLSLIGLIGTTLIAFTLGLHPKQPLIFSTYIVIGAGWYTLISLTQIYLWPYRSLHHAIFEAIQGTVALMELRASAYHEGVNLRDFNAQNIILHLKLNARQELIRSLLLRDRIAMSAENKSGKKLLAAALDIIDLYEQVTAIHHDYGEIRAALAPTDALPKILETIAQLTKKLEYSAVEFSNAKSSPYELISRQQIENRIGELLLISATLPAEKGNLLTGIAKNLQDISAIVERLSAGYRLDLPDTDIIETEVYKDFIPEAPFNWQNVLSHFSLHSPVFRFALRLSLLCLIAILPTLLFPDQRYSYWLLLTVVIVNRPGFGLTRIRNTQRLWGTLIGLLIGLLLAFASASLQLGLAILGLLGFFLFNRTHYMWGVACVTVMVVLALNVYHGHVSQIISDRLLFTLVGCGLSYISIFIFPIWETPRIKALISDCLAASRHYLFCVASERKGFLNYHYRTKLARKDAYISFAFLSEALQSIKKEPLARAIDLSGLEDIQVLIYQSNGAIAALSLAKQVDYALSNEAFDECLNNLDYCITAAPSVDLTALAANSQNQIHSEMLLRTLTQRLKTYFK</sequence>
<reference evidence="10 11" key="1">
    <citation type="submission" date="2019-11" db="EMBL/GenBank/DDBJ databases">
        <title>Pedobacter petrophilus genome.</title>
        <authorList>
            <person name="Feldbauer M.J."/>
            <person name="Newman J.D."/>
        </authorList>
    </citation>
    <scope>NUCLEOTIDE SEQUENCE [LARGE SCALE GENOMIC DNA]</scope>
    <source>
        <strain evidence="10 11">LMG 29686</strain>
    </source>
</reference>
<accession>A0A7K0G454</accession>
<proteinExistence type="inferred from homology"/>
<comment type="similarity">
    <text evidence="6">Belongs to the YccS/YhfK family.</text>
</comment>
<feature type="domain" description="Integral membrane protein YccS N-terminal" evidence="8">
    <location>
        <begin position="84"/>
        <end position="353"/>
    </location>
</feature>
<evidence type="ECO:0000256" key="4">
    <source>
        <dbReference type="ARBA" id="ARBA00022989"/>
    </source>
</evidence>
<evidence type="ECO:0000256" key="6">
    <source>
        <dbReference type="ARBA" id="ARBA00043993"/>
    </source>
</evidence>
<organism evidence="10 11">
    <name type="scientific">Pedobacter petrophilus</name>
    <dbReference type="NCBI Taxonomy" id="1908241"/>
    <lineage>
        <taxon>Bacteria</taxon>
        <taxon>Pseudomonadati</taxon>
        <taxon>Bacteroidota</taxon>
        <taxon>Sphingobacteriia</taxon>
        <taxon>Sphingobacteriales</taxon>
        <taxon>Sphingobacteriaceae</taxon>
        <taxon>Pedobacter</taxon>
    </lineage>
</organism>
<evidence type="ECO:0000259" key="9">
    <source>
        <dbReference type="Pfam" id="PF13515"/>
    </source>
</evidence>
<dbReference type="OrthoDB" id="8670769at2"/>
<dbReference type="Pfam" id="PF12805">
    <property type="entry name" value="FUSC-like"/>
    <property type="match status" value="1"/>
</dbReference>
<feature type="domain" description="Integral membrane bound transporter" evidence="9">
    <location>
        <begin position="421"/>
        <end position="535"/>
    </location>
</feature>
<keyword evidence="4 7" id="KW-1133">Transmembrane helix</keyword>
<evidence type="ECO:0000256" key="5">
    <source>
        <dbReference type="ARBA" id="ARBA00023136"/>
    </source>
</evidence>
<evidence type="ECO:0000313" key="11">
    <source>
        <dbReference type="Proteomes" id="UP000487757"/>
    </source>
</evidence>
<name>A0A7K0G454_9SPHI</name>
<feature type="transmembrane region" description="Helical" evidence="7">
    <location>
        <begin position="459"/>
        <end position="489"/>
    </location>
</feature>
<feature type="transmembrane region" description="Helical" evidence="7">
    <location>
        <begin position="495"/>
        <end position="513"/>
    </location>
</feature>
<evidence type="ECO:0008006" key="12">
    <source>
        <dbReference type="Google" id="ProtNLM"/>
    </source>
</evidence>
<feature type="transmembrane region" description="Helical" evidence="7">
    <location>
        <begin position="79"/>
        <end position="98"/>
    </location>
</feature>
<dbReference type="PANTHER" id="PTHR30509:SF9">
    <property type="entry name" value="MULTIDRUG RESISTANCE PROTEIN MDTO"/>
    <property type="match status" value="1"/>
</dbReference>
<dbReference type="RefSeq" id="WP_154282991.1">
    <property type="nucleotide sequence ID" value="NZ_JBHUJQ010000001.1"/>
</dbReference>
<evidence type="ECO:0000256" key="3">
    <source>
        <dbReference type="ARBA" id="ARBA00022692"/>
    </source>
</evidence>
<feature type="transmembrane region" description="Helical" evidence="7">
    <location>
        <begin position="40"/>
        <end position="67"/>
    </location>
</feature>
<keyword evidence="2" id="KW-1003">Cell membrane</keyword>
<dbReference type="Pfam" id="PF13515">
    <property type="entry name" value="FUSC_2"/>
    <property type="match status" value="1"/>
</dbReference>
<keyword evidence="5 7" id="KW-0472">Membrane</keyword>
<evidence type="ECO:0000259" key="8">
    <source>
        <dbReference type="Pfam" id="PF12805"/>
    </source>
</evidence>
<feature type="transmembrane region" description="Helical" evidence="7">
    <location>
        <begin position="428"/>
        <end position="447"/>
    </location>
</feature>
<keyword evidence="3 7" id="KW-0812">Transmembrane</keyword>
<feature type="transmembrane region" description="Helical" evidence="7">
    <location>
        <begin position="127"/>
        <end position="144"/>
    </location>
</feature>
<evidence type="ECO:0000256" key="1">
    <source>
        <dbReference type="ARBA" id="ARBA00004651"/>
    </source>
</evidence>
<dbReference type="PANTHER" id="PTHR30509">
    <property type="entry name" value="P-HYDROXYBENZOIC ACID EFFLUX PUMP SUBUNIT-RELATED"/>
    <property type="match status" value="1"/>
</dbReference>